<gene>
    <name evidence="4" type="ORF">EDD30_2305</name>
</gene>
<sequence>MTDDQFSVQSSGAEGNGGRGRPGQDRVWSMVRTYGPDLAALCRAGTALLPDIAGLGLSAGHIAGSPPAGSTPRTRFSSDPSGSRLESAQYTLDEGPCRDAAASRAPVLAADLTGASWTRRWPRFTPAALRAGIKAVYALPLHAGGVRHDGAVDLYHHAPGRLDGSAVERSAVAFAAAVTELLTLERLELDFAEAFAAGRLGDTVLDMAAGKPVSGPAALVSDIPGLPLARWFDRSTLAIVRRQVAALSAGHGLTHAAGHGWVLAVHEAMTNAVWHGGGHGQLLLWRRDGRLWCEISDHGPGIGHTAEPGCRPDPRGGRAERRGLWLIQRACTSLDITTDTTGSRLLLSYRLQHPQSS</sequence>
<dbReference type="PANTHER" id="PTHR35526:SF3">
    <property type="entry name" value="ANTI-SIGMA-F FACTOR RSBW"/>
    <property type="match status" value="1"/>
</dbReference>
<evidence type="ECO:0000313" key="5">
    <source>
        <dbReference type="Proteomes" id="UP000271683"/>
    </source>
</evidence>
<feature type="compositionally biased region" description="Polar residues" evidence="2">
    <location>
        <begin position="1"/>
        <end position="11"/>
    </location>
</feature>
<dbReference type="EMBL" id="RJKL01000001">
    <property type="protein sequence ID" value="ROP29510.1"/>
    <property type="molecule type" value="Genomic_DNA"/>
</dbReference>
<dbReference type="PANTHER" id="PTHR35526">
    <property type="entry name" value="ANTI-SIGMA-F FACTOR RSBW-RELATED"/>
    <property type="match status" value="1"/>
</dbReference>
<dbReference type="SUPFAM" id="SSF55781">
    <property type="entry name" value="GAF domain-like"/>
    <property type="match status" value="1"/>
</dbReference>
<feature type="compositionally biased region" description="Polar residues" evidence="2">
    <location>
        <begin position="71"/>
        <end position="85"/>
    </location>
</feature>
<comment type="caution">
    <text evidence="4">The sequence shown here is derived from an EMBL/GenBank/DDBJ whole genome shotgun (WGS) entry which is preliminary data.</text>
</comment>
<evidence type="ECO:0000256" key="1">
    <source>
        <dbReference type="ARBA" id="ARBA00022527"/>
    </source>
</evidence>
<feature type="domain" description="Histidine kinase/HSP90-like ATPase" evidence="3">
    <location>
        <begin position="236"/>
        <end position="347"/>
    </location>
</feature>
<dbReference type="InterPro" id="IPR036890">
    <property type="entry name" value="HATPase_C_sf"/>
</dbReference>
<proteinExistence type="predicted"/>
<evidence type="ECO:0000313" key="4">
    <source>
        <dbReference type="EMBL" id="ROP29510.1"/>
    </source>
</evidence>
<dbReference type="InterPro" id="IPR003594">
    <property type="entry name" value="HATPase_dom"/>
</dbReference>
<dbReference type="SUPFAM" id="SSF55874">
    <property type="entry name" value="ATPase domain of HSP90 chaperone/DNA topoisomerase II/histidine kinase"/>
    <property type="match status" value="1"/>
</dbReference>
<keyword evidence="1" id="KW-0418">Kinase</keyword>
<protein>
    <submittedName>
        <fullName evidence="4">Anti-sigma regulatory factor (Ser/Thr protein kinase)</fullName>
    </submittedName>
</protein>
<accession>A0A3N1GGY3</accession>
<feature type="region of interest" description="Disordered" evidence="2">
    <location>
        <begin position="1"/>
        <end position="25"/>
    </location>
</feature>
<keyword evidence="1" id="KW-0723">Serine/threonine-protein kinase</keyword>
<dbReference type="Pfam" id="PF13581">
    <property type="entry name" value="HATPase_c_2"/>
    <property type="match status" value="1"/>
</dbReference>
<dbReference type="InterPro" id="IPR050267">
    <property type="entry name" value="Anti-sigma-factor_SerPK"/>
</dbReference>
<organism evidence="4 5">
    <name type="scientific">Couchioplanes caeruleus</name>
    <dbReference type="NCBI Taxonomy" id="56438"/>
    <lineage>
        <taxon>Bacteria</taxon>
        <taxon>Bacillati</taxon>
        <taxon>Actinomycetota</taxon>
        <taxon>Actinomycetes</taxon>
        <taxon>Micromonosporales</taxon>
        <taxon>Micromonosporaceae</taxon>
        <taxon>Couchioplanes</taxon>
    </lineage>
</organism>
<dbReference type="Gene3D" id="3.30.450.40">
    <property type="match status" value="1"/>
</dbReference>
<name>A0A3N1GGY3_9ACTN</name>
<keyword evidence="1" id="KW-0808">Transferase</keyword>
<dbReference type="Gene3D" id="3.30.565.10">
    <property type="entry name" value="Histidine kinase-like ATPase, C-terminal domain"/>
    <property type="match status" value="1"/>
</dbReference>
<evidence type="ECO:0000256" key="2">
    <source>
        <dbReference type="SAM" id="MobiDB-lite"/>
    </source>
</evidence>
<dbReference type="GO" id="GO:0004674">
    <property type="term" value="F:protein serine/threonine kinase activity"/>
    <property type="evidence" value="ECO:0007669"/>
    <property type="project" value="UniProtKB-KW"/>
</dbReference>
<dbReference type="InterPro" id="IPR029016">
    <property type="entry name" value="GAF-like_dom_sf"/>
</dbReference>
<reference evidence="4 5" key="1">
    <citation type="submission" date="2018-11" db="EMBL/GenBank/DDBJ databases">
        <title>Sequencing the genomes of 1000 actinobacteria strains.</title>
        <authorList>
            <person name="Klenk H.-P."/>
        </authorList>
    </citation>
    <scope>NUCLEOTIDE SEQUENCE [LARGE SCALE GENOMIC DNA]</scope>
    <source>
        <strain evidence="4 5">DSM 43634</strain>
    </source>
</reference>
<dbReference type="Proteomes" id="UP000271683">
    <property type="component" value="Unassembled WGS sequence"/>
</dbReference>
<dbReference type="CDD" id="cd16936">
    <property type="entry name" value="HATPase_RsbW-like"/>
    <property type="match status" value="1"/>
</dbReference>
<feature type="region of interest" description="Disordered" evidence="2">
    <location>
        <begin position="64"/>
        <end position="85"/>
    </location>
</feature>
<evidence type="ECO:0000259" key="3">
    <source>
        <dbReference type="Pfam" id="PF13581"/>
    </source>
</evidence>
<dbReference type="AlphaFoldDB" id="A0A3N1GGY3"/>